<accession>A0ABY5S034</accession>
<gene>
    <name evidence="2" type="ORF">HPT29_028485</name>
</gene>
<sequence length="147" mass="16140">MKTKHADLSRRSVLGGSLAALAASPALATAAVPGGEDSALLAMGQEWQEAWERLLMLYRQSDEGEERYDQPVRETVESLHELEGRIVRTRAKTPKGMLVKAQMAALDPTNVSTVDDLEHALEERLETGHVIGLSLILDVLNLDRRNA</sequence>
<evidence type="ECO:0008006" key="4">
    <source>
        <dbReference type="Google" id="ProtNLM"/>
    </source>
</evidence>
<evidence type="ECO:0000313" key="2">
    <source>
        <dbReference type="EMBL" id="UVF22841.1"/>
    </source>
</evidence>
<keyword evidence="2" id="KW-0436">Ligase</keyword>
<feature type="chain" id="PRO_5045504325" description="Twin-arginine translocation signal domain-containing protein" evidence="1">
    <location>
        <begin position="29"/>
        <end position="147"/>
    </location>
</feature>
<feature type="signal peptide" evidence="1">
    <location>
        <begin position="1"/>
        <end position="28"/>
    </location>
</feature>
<organism evidence="2 3">
    <name type="scientific">Microvirga terrae</name>
    <dbReference type="NCBI Taxonomy" id="2740529"/>
    <lineage>
        <taxon>Bacteria</taxon>
        <taxon>Pseudomonadati</taxon>
        <taxon>Pseudomonadota</taxon>
        <taxon>Alphaproteobacteria</taxon>
        <taxon>Hyphomicrobiales</taxon>
        <taxon>Methylobacteriaceae</taxon>
        <taxon>Microvirga</taxon>
    </lineage>
</organism>
<name>A0ABY5S034_9HYPH</name>
<geneLocation type="plasmid" evidence="2 3">
    <name>pR24_3</name>
</geneLocation>
<evidence type="ECO:0000256" key="1">
    <source>
        <dbReference type="SAM" id="SignalP"/>
    </source>
</evidence>
<dbReference type="RefSeq" id="WP_173946273.1">
    <property type="nucleotide sequence ID" value="NZ_CP102848.1"/>
</dbReference>
<dbReference type="EMBL" id="CP102848">
    <property type="protein sequence ID" value="UVF22841.1"/>
    <property type="molecule type" value="Genomic_DNA"/>
</dbReference>
<protein>
    <recommendedName>
        <fullName evidence="4">Twin-arginine translocation signal domain-containing protein</fullName>
    </recommendedName>
</protein>
<reference evidence="2" key="1">
    <citation type="submission" date="2022-08" db="EMBL/GenBank/DDBJ databases">
        <title>Microvirga terrae sp. nov., isolated from soil.</title>
        <authorList>
            <person name="Kim K.H."/>
            <person name="Seo Y.L."/>
            <person name="Kim J.M."/>
            <person name="Lee J.K."/>
            <person name="Han D.M."/>
            <person name="Jeon C.O."/>
        </authorList>
    </citation>
    <scope>NUCLEOTIDE SEQUENCE</scope>
    <source>
        <strain evidence="2">R24</strain>
        <plasmid evidence="2">pR24_3</plasmid>
    </source>
</reference>
<keyword evidence="1" id="KW-0732">Signal</keyword>
<proteinExistence type="predicted"/>
<evidence type="ECO:0000313" key="3">
    <source>
        <dbReference type="Proteomes" id="UP001017257"/>
    </source>
</evidence>
<keyword evidence="3" id="KW-1185">Reference proteome</keyword>
<dbReference type="GO" id="GO:0016874">
    <property type="term" value="F:ligase activity"/>
    <property type="evidence" value="ECO:0007669"/>
    <property type="project" value="UniProtKB-KW"/>
</dbReference>
<dbReference type="Proteomes" id="UP001017257">
    <property type="component" value="Plasmid pR24_3"/>
</dbReference>
<dbReference type="PROSITE" id="PS51318">
    <property type="entry name" value="TAT"/>
    <property type="match status" value="1"/>
</dbReference>
<dbReference type="InterPro" id="IPR006311">
    <property type="entry name" value="TAT_signal"/>
</dbReference>
<keyword evidence="2" id="KW-0614">Plasmid</keyword>